<feature type="compositionally biased region" description="Basic and acidic residues" evidence="1">
    <location>
        <begin position="71"/>
        <end position="80"/>
    </location>
</feature>
<evidence type="ECO:0000256" key="1">
    <source>
        <dbReference type="SAM" id="MobiDB-lite"/>
    </source>
</evidence>
<gene>
    <name evidence="2" type="ORF">LCGC14_0252110</name>
</gene>
<name>A0A0F9U947_9ZZZZ</name>
<accession>A0A0F9U947</accession>
<feature type="region of interest" description="Disordered" evidence="1">
    <location>
        <begin position="46"/>
        <end position="90"/>
    </location>
</feature>
<protein>
    <submittedName>
        <fullName evidence="2">Uncharacterized protein</fullName>
    </submittedName>
</protein>
<sequence>MATKKPAPDPVIGGERESEHTSWCRSNELDLCSGCSVKKGWDRNGVTGEPTTCRDGVPHEWPPRPCNCGPNDKRKGDRRFTHPPAPSDGLRENVVRCKAVSRETGRQCVRFAGSGAGICEVHRRGDATGLIDADHSREQLDDGLREAEAAFIRASGPTEAKLREALEAIESVIKGGAHENTKIPAIAEIARTALDGVRPGDGPLKRYREALEKISNHEVEEPAQFAEDTLNRAREEA</sequence>
<organism evidence="2">
    <name type="scientific">marine sediment metagenome</name>
    <dbReference type="NCBI Taxonomy" id="412755"/>
    <lineage>
        <taxon>unclassified sequences</taxon>
        <taxon>metagenomes</taxon>
        <taxon>ecological metagenomes</taxon>
    </lineage>
</organism>
<feature type="region of interest" description="Disordered" evidence="1">
    <location>
        <begin position="1"/>
        <end position="20"/>
    </location>
</feature>
<comment type="caution">
    <text evidence="2">The sequence shown here is derived from an EMBL/GenBank/DDBJ whole genome shotgun (WGS) entry which is preliminary data.</text>
</comment>
<dbReference type="AlphaFoldDB" id="A0A0F9U947"/>
<reference evidence="2" key="1">
    <citation type="journal article" date="2015" name="Nature">
        <title>Complex archaea that bridge the gap between prokaryotes and eukaryotes.</title>
        <authorList>
            <person name="Spang A."/>
            <person name="Saw J.H."/>
            <person name="Jorgensen S.L."/>
            <person name="Zaremba-Niedzwiedzka K."/>
            <person name="Martijn J."/>
            <person name="Lind A.E."/>
            <person name="van Eijk R."/>
            <person name="Schleper C."/>
            <person name="Guy L."/>
            <person name="Ettema T.J."/>
        </authorList>
    </citation>
    <scope>NUCLEOTIDE SEQUENCE</scope>
</reference>
<proteinExistence type="predicted"/>
<dbReference type="EMBL" id="LAZR01000131">
    <property type="protein sequence ID" value="KKN88139.1"/>
    <property type="molecule type" value="Genomic_DNA"/>
</dbReference>
<evidence type="ECO:0000313" key="2">
    <source>
        <dbReference type="EMBL" id="KKN88139.1"/>
    </source>
</evidence>